<evidence type="ECO:0000313" key="4">
    <source>
        <dbReference type="EMBL" id="MDO1560285.1"/>
    </source>
</evidence>
<protein>
    <submittedName>
        <fullName evidence="4">OmpA family protein</fullName>
    </submittedName>
</protein>
<reference evidence="4" key="1">
    <citation type="submission" date="2023-07" db="EMBL/GenBank/DDBJ databases">
        <title>Brevundimonas soil sp. nov., isolated from the soil of chemical plant.</title>
        <authorList>
            <person name="Wu N."/>
        </authorList>
    </citation>
    <scope>NUCLEOTIDE SEQUENCE</scope>
    <source>
        <strain evidence="4">XZ-24</strain>
    </source>
</reference>
<dbReference type="Gene3D" id="3.30.1330.60">
    <property type="entry name" value="OmpA-like domain"/>
    <property type="match status" value="1"/>
</dbReference>
<organism evidence="4 5">
    <name type="scientific">Peiella sedimenti</name>
    <dbReference type="NCBI Taxonomy" id="3061083"/>
    <lineage>
        <taxon>Bacteria</taxon>
        <taxon>Pseudomonadati</taxon>
        <taxon>Pseudomonadota</taxon>
        <taxon>Alphaproteobacteria</taxon>
        <taxon>Caulobacterales</taxon>
        <taxon>Caulobacteraceae</taxon>
        <taxon>Peiella</taxon>
    </lineage>
</organism>
<evidence type="ECO:0000256" key="1">
    <source>
        <dbReference type="PROSITE-ProRule" id="PRU00473"/>
    </source>
</evidence>
<dbReference type="InterPro" id="IPR006665">
    <property type="entry name" value="OmpA-like"/>
</dbReference>
<evidence type="ECO:0000259" key="3">
    <source>
        <dbReference type="PROSITE" id="PS51123"/>
    </source>
</evidence>
<dbReference type="Proteomes" id="UP001169063">
    <property type="component" value="Unassembled WGS sequence"/>
</dbReference>
<dbReference type="EMBL" id="JAUKTR010000006">
    <property type="protein sequence ID" value="MDO1560285.1"/>
    <property type="molecule type" value="Genomic_DNA"/>
</dbReference>
<dbReference type="InterPro" id="IPR050330">
    <property type="entry name" value="Bact_OuterMem_StrucFunc"/>
</dbReference>
<dbReference type="PANTHER" id="PTHR30329:SF17">
    <property type="entry name" value="LIPOPROTEIN YFIB-RELATED"/>
    <property type="match status" value="1"/>
</dbReference>
<accession>A0ABT8SPZ3</accession>
<dbReference type="Pfam" id="PF00691">
    <property type="entry name" value="OmpA"/>
    <property type="match status" value="1"/>
</dbReference>
<dbReference type="RefSeq" id="WP_302110717.1">
    <property type="nucleotide sequence ID" value="NZ_JAUKTR010000006.1"/>
</dbReference>
<dbReference type="InterPro" id="IPR036737">
    <property type="entry name" value="OmpA-like_sf"/>
</dbReference>
<sequence length="137" mass="14394">MRLLLALAALVAMSLPGAATARQNIPPVIVYFESGSDALNAASRETLEAYVQLLRRVSAPRVILAGHADAAEGDNAENVGLSQRRALIVREYLAVAGIPQGTMTTQAFGAARPAVAAKTAEPMNRRVEITVGPDSGW</sequence>
<keyword evidence="5" id="KW-1185">Reference proteome</keyword>
<feature type="signal peptide" evidence="2">
    <location>
        <begin position="1"/>
        <end position="21"/>
    </location>
</feature>
<feature type="chain" id="PRO_5045290372" evidence="2">
    <location>
        <begin position="22"/>
        <end position="137"/>
    </location>
</feature>
<dbReference type="SUPFAM" id="SSF103088">
    <property type="entry name" value="OmpA-like"/>
    <property type="match status" value="1"/>
</dbReference>
<dbReference type="CDD" id="cd07185">
    <property type="entry name" value="OmpA_C-like"/>
    <property type="match status" value="1"/>
</dbReference>
<proteinExistence type="predicted"/>
<dbReference type="PROSITE" id="PS51123">
    <property type="entry name" value="OMPA_2"/>
    <property type="match status" value="1"/>
</dbReference>
<evidence type="ECO:0000313" key="5">
    <source>
        <dbReference type="Proteomes" id="UP001169063"/>
    </source>
</evidence>
<keyword evidence="2" id="KW-0732">Signal</keyword>
<dbReference type="PANTHER" id="PTHR30329">
    <property type="entry name" value="STATOR ELEMENT OF FLAGELLAR MOTOR COMPLEX"/>
    <property type="match status" value="1"/>
</dbReference>
<keyword evidence="1" id="KW-0472">Membrane</keyword>
<evidence type="ECO:0000256" key="2">
    <source>
        <dbReference type="SAM" id="SignalP"/>
    </source>
</evidence>
<feature type="domain" description="OmpA-like" evidence="3">
    <location>
        <begin position="19"/>
        <end position="135"/>
    </location>
</feature>
<comment type="caution">
    <text evidence="4">The sequence shown here is derived from an EMBL/GenBank/DDBJ whole genome shotgun (WGS) entry which is preliminary data.</text>
</comment>
<name>A0ABT8SPZ3_9CAUL</name>
<gene>
    <name evidence="4" type="ORF">Q0812_12680</name>
</gene>